<evidence type="ECO:0000256" key="1">
    <source>
        <dbReference type="SAM" id="MobiDB-lite"/>
    </source>
</evidence>
<feature type="region of interest" description="Disordered" evidence="1">
    <location>
        <begin position="90"/>
        <end position="109"/>
    </location>
</feature>
<accession>G0S2E9</accession>
<protein>
    <submittedName>
        <fullName evidence="2">Uncharacterized protein</fullName>
    </submittedName>
</protein>
<organism evidence="3">
    <name type="scientific">Chaetomium thermophilum (strain DSM 1495 / CBS 144.50 / IMI 039719)</name>
    <name type="common">Thermochaetoides thermophila</name>
    <dbReference type="NCBI Taxonomy" id="759272"/>
    <lineage>
        <taxon>Eukaryota</taxon>
        <taxon>Fungi</taxon>
        <taxon>Dikarya</taxon>
        <taxon>Ascomycota</taxon>
        <taxon>Pezizomycotina</taxon>
        <taxon>Sordariomycetes</taxon>
        <taxon>Sordariomycetidae</taxon>
        <taxon>Sordariales</taxon>
        <taxon>Chaetomiaceae</taxon>
        <taxon>Thermochaetoides</taxon>
    </lineage>
</organism>
<proteinExistence type="predicted"/>
<name>G0S2E9_CHATD</name>
<dbReference type="EMBL" id="GL988040">
    <property type="protein sequence ID" value="EGS22182.1"/>
    <property type="molecule type" value="Genomic_DNA"/>
</dbReference>
<dbReference type="GeneID" id="18255737"/>
<dbReference type="KEGG" id="cthr:CTHT_0016990"/>
<dbReference type="HOGENOM" id="CLU_2183654_0_0_1"/>
<dbReference type="Proteomes" id="UP000008066">
    <property type="component" value="Unassembled WGS sequence"/>
</dbReference>
<evidence type="ECO:0000313" key="2">
    <source>
        <dbReference type="EMBL" id="EGS22182.1"/>
    </source>
</evidence>
<sequence>MVPSSAGVLAAFRRARDQKVRELKATMSVVEKLLSALKDVERNLTGNYERKVGKQIITKLHSFIQVSMTDGPQPSSPVVYHWNGLKPGAEQSTCETAQEASYRSIKTRS</sequence>
<evidence type="ECO:0000313" key="3">
    <source>
        <dbReference type="Proteomes" id="UP000008066"/>
    </source>
</evidence>
<reference evidence="2 3" key="1">
    <citation type="journal article" date="2011" name="Cell">
        <title>Insight into structure and assembly of the nuclear pore complex by utilizing the genome of a eukaryotic thermophile.</title>
        <authorList>
            <person name="Amlacher S."/>
            <person name="Sarges P."/>
            <person name="Flemming D."/>
            <person name="van Noort V."/>
            <person name="Kunze R."/>
            <person name="Devos D.P."/>
            <person name="Arumugam M."/>
            <person name="Bork P."/>
            <person name="Hurt E."/>
        </authorList>
    </citation>
    <scope>NUCLEOTIDE SEQUENCE [LARGE SCALE GENOMIC DNA]</scope>
    <source>
        <strain evidence="3">DSM 1495 / CBS 144.50 / IMI 039719</strain>
    </source>
</reference>
<dbReference type="RefSeq" id="XP_006692201.1">
    <property type="nucleotide sequence ID" value="XM_006692138.1"/>
</dbReference>
<keyword evidence="3" id="KW-1185">Reference proteome</keyword>
<dbReference type="AlphaFoldDB" id="G0S2E9"/>
<feature type="compositionally biased region" description="Polar residues" evidence="1">
    <location>
        <begin position="90"/>
        <end position="101"/>
    </location>
</feature>
<gene>
    <name evidence="2" type="ORF">CTHT_0016990</name>
</gene>